<feature type="domain" description="RING finger protein Z zinc finger" evidence="21">
    <location>
        <begin position="33"/>
        <end position="82"/>
    </location>
</feature>
<dbReference type="GeneID" id="37616737"/>
<keyword evidence="14 17" id="KW-1035">Host cytoplasm</keyword>
<keyword evidence="15 17" id="KW-0449">Lipoprotein</keyword>
<sequence>MGNKQTTPMPKRQTPNPDTRVRADLIPDASHLGPQFCKSCWFERKGLVACNNHYLCMNCLTLLLTVSERCPICKLPLPHNVKLNSMPTAPPEIPPPYEP</sequence>
<keyword evidence="7 17" id="KW-0519">Myristate</keyword>
<keyword evidence="4 17" id="KW-0945">Host-virus interaction</keyword>
<proteinExistence type="inferred from homology"/>
<dbReference type="EMBL" id="AB972429">
    <property type="protein sequence ID" value="BAU22153.1"/>
    <property type="molecule type" value="Viral_cRNA"/>
</dbReference>
<dbReference type="GO" id="GO:0044423">
    <property type="term" value="C:virion component"/>
    <property type="evidence" value="ECO:0007669"/>
    <property type="project" value="UniProtKB-UniRule"/>
</dbReference>
<evidence type="ECO:0000256" key="1">
    <source>
        <dbReference type="ARBA" id="ARBA00005503"/>
    </source>
</evidence>
<keyword evidence="5 17" id="KW-1188">Viral release from host cell</keyword>
<keyword evidence="8 17" id="KW-0479">Metal-binding</keyword>
<feature type="region of interest" description="Disordered" evidence="20">
    <location>
        <begin position="1"/>
        <end position="24"/>
    </location>
</feature>
<evidence type="ECO:0000256" key="6">
    <source>
        <dbReference type="ARBA" id="ARBA00022637"/>
    </source>
</evidence>
<feature type="short sequence motif" description="PTAP/PSAP motif" evidence="17">
    <location>
        <begin position="87"/>
        <end position="90"/>
    </location>
</feature>
<dbReference type="Proteomes" id="UP000122312">
    <property type="component" value="Genome"/>
</dbReference>
<keyword evidence="23" id="KW-1185">Reference proteome</keyword>
<dbReference type="GO" id="GO:0044220">
    <property type="term" value="C:host cell perinuclear region of cytoplasm"/>
    <property type="evidence" value="ECO:0007669"/>
    <property type="project" value="UniProtKB-SubCell"/>
</dbReference>
<evidence type="ECO:0000259" key="21">
    <source>
        <dbReference type="Pfam" id="PF03854"/>
    </source>
</evidence>
<dbReference type="InterPro" id="IPR003224">
    <property type="entry name" value="Z_RING_Znf"/>
</dbReference>
<keyword evidence="9 17" id="KW-0863">Zinc-finger</keyword>
<evidence type="ECO:0000256" key="3">
    <source>
        <dbReference type="ARBA" id="ARBA00022511"/>
    </source>
</evidence>
<keyword evidence="3 17" id="KW-1032">Host cell membrane</keyword>
<dbReference type="Gene3D" id="3.30.160.310">
    <property type="match status" value="1"/>
</dbReference>
<comment type="caution">
    <text evidence="17">Lacks conserved residue(s) required for the propagation of feature annotation.</text>
</comment>
<protein>
    <recommendedName>
        <fullName evidence="17 18">RING finger protein Z</fullName>
        <shortName evidence="17 18">Protein Z</shortName>
    </recommendedName>
    <alternativeName>
        <fullName evidence="17 18">Zinc-binding protein</fullName>
    </alternativeName>
</protein>
<dbReference type="InterPro" id="IPR038485">
    <property type="entry name" value="Z_RING-type_Znf_sf"/>
</dbReference>
<keyword evidence="11 17" id="KW-0946">Virion</keyword>
<dbReference type="KEGG" id="vg:37616737"/>
<evidence type="ECO:0000313" key="22">
    <source>
        <dbReference type="EMBL" id="BAU22153.1"/>
    </source>
</evidence>
<feature type="compositionally biased region" description="Polar residues" evidence="20">
    <location>
        <begin position="1"/>
        <end position="17"/>
    </location>
</feature>
<evidence type="ECO:0000313" key="23">
    <source>
        <dbReference type="Proteomes" id="UP000122312"/>
    </source>
</evidence>
<name>A0A0U5AWQ3_9VIRU</name>
<evidence type="ECO:0000256" key="20">
    <source>
        <dbReference type="SAM" id="MobiDB-lite"/>
    </source>
</evidence>
<evidence type="ECO:0000256" key="10">
    <source>
        <dbReference type="ARBA" id="ARBA00022833"/>
    </source>
</evidence>
<keyword evidence="6 17" id="KW-1198">Viral budding</keyword>
<evidence type="ECO:0000256" key="13">
    <source>
        <dbReference type="ARBA" id="ARBA00023136"/>
    </source>
</evidence>
<dbReference type="GO" id="GO:0008270">
    <property type="term" value="F:zinc ion binding"/>
    <property type="evidence" value="ECO:0007669"/>
    <property type="project" value="UniProtKB-UniRule"/>
</dbReference>
<evidence type="ECO:0000256" key="11">
    <source>
        <dbReference type="ARBA" id="ARBA00022844"/>
    </source>
</evidence>
<evidence type="ECO:0000256" key="19">
    <source>
        <dbReference type="PIRSR" id="PIRSR004030-1"/>
    </source>
</evidence>
<keyword evidence="12 17" id="KW-1043">Host membrane</keyword>
<gene>
    <name evidence="17 22" type="primary">Z</name>
</gene>
<dbReference type="SUPFAM" id="SSF57850">
    <property type="entry name" value="RING/U-box"/>
    <property type="match status" value="1"/>
</dbReference>
<keyword evidence="13 17" id="KW-0472">Membrane</keyword>
<evidence type="ECO:0000256" key="12">
    <source>
        <dbReference type="ARBA" id="ARBA00022870"/>
    </source>
</evidence>
<dbReference type="GO" id="GO:0039702">
    <property type="term" value="P:viral budding via host ESCRT complex"/>
    <property type="evidence" value="ECO:0007669"/>
    <property type="project" value="UniProtKB-UniRule"/>
</dbReference>
<dbReference type="RefSeq" id="YP_009505807.1">
    <property type="nucleotide sequence ID" value="NC_038366.1"/>
</dbReference>
<evidence type="ECO:0000256" key="16">
    <source>
        <dbReference type="ARBA" id="ARBA00093315"/>
    </source>
</evidence>
<evidence type="ECO:0000256" key="15">
    <source>
        <dbReference type="ARBA" id="ARBA00023288"/>
    </source>
</evidence>
<dbReference type="GO" id="GO:0046761">
    <property type="term" value="P:viral budding from plasma membrane"/>
    <property type="evidence" value="ECO:0007669"/>
    <property type="project" value="UniProtKB-UniRule"/>
</dbReference>
<comment type="function">
    <text evidence="16">Plays a crucial role in virion assembly and budding. Expressed late in the virus life cycle, it acts as an inhibitor of viral transcription and RNA synthesis by interacting with the viral polymerase L. Presumably recruits the NP encapsidated genome to cellular membranes at budding sites via direct interaction with NP. Plays critical roles in the final steps of viral release by interacting with host TSG101, a member of the vacuolar protein-sorting pathway and using other cellular host proteins involved in vesicle formation pathway. The budding of the virus progeny occurs after association of protein Z with the viral glycoprotein complex SSP-GP1-GP2 at the cell periphery, step that requires myristoylation of protein Z. Also selectively represses protein production by associating with host eIF4E. In cell-based minigenome assay, has an inhibitory effect on the ribonucleoprotein machinery (vRNP), which is responsible for the replication and transcription of the viral genome.</text>
</comment>
<dbReference type="GO" id="GO:0020002">
    <property type="term" value="C:host cell plasma membrane"/>
    <property type="evidence" value="ECO:0007669"/>
    <property type="project" value="UniProtKB-SubCell"/>
</dbReference>
<evidence type="ECO:0000256" key="5">
    <source>
        <dbReference type="ARBA" id="ARBA00022612"/>
    </source>
</evidence>
<dbReference type="GO" id="GO:0016020">
    <property type="term" value="C:membrane"/>
    <property type="evidence" value="ECO:0007669"/>
    <property type="project" value="UniProtKB-UniRule"/>
</dbReference>
<dbReference type="Pfam" id="PF03854">
    <property type="entry name" value="zf-P11"/>
    <property type="match status" value="1"/>
</dbReference>
<feature type="initiator methionine" description="Removed; by host" evidence="17">
    <location>
        <position position="1"/>
    </location>
</feature>
<evidence type="ECO:0000256" key="8">
    <source>
        <dbReference type="ARBA" id="ARBA00022723"/>
    </source>
</evidence>
<evidence type="ECO:0000256" key="9">
    <source>
        <dbReference type="ARBA" id="ARBA00022771"/>
    </source>
</evidence>
<keyword evidence="2 17" id="KW-1187">Viral budding via the host ESCRT complexes</keyword>
<evidence type="ECO:0000256" key="18">
    <source>
        <dbReference type="PIRNR" id="PIRNR004030"/>
    </source>
</evidence>
<evidence type="ECO:0000256" key="17">
    <source>
        <dbReference type="HAMAP-Rule" id="MF_04087"/>
    </source>
</evidence>
<comment type="subunit">
    <text evidence="17">Interacts with protein NP; this interaction probably directs the encapsidated genome to budding sites. Interacts (via RING domain) with polymerase L; this interaction inhibits viral transcription and replication, Z partially blocks the product exit tunnel for the releasing nascent RNA product. Interacts with the glycoprotein complex; this interaction plays a role in virion budding. Interacts with host eIF4E; this interaction results in eIF4E reduced affinity for its substrate, the 5'-m7 G cap structure. Interacts (via late-budding domain) with host TSG101; this interaction is essential for budding and release of viral particles. Interacts with host RPLP0; this interaction may serve to load ribosome-like particles inside the virion. Interacts with host PML; this interaction induces PML bodies redistribution in the cytoplasm upon viral infection.</text>
</comment>
<dbReference type="GO" id="GO:0003723">
    <property type="term" value="F:RNA binding"/>
    <property type="evidence" value="ECO:0007669"/>
    <property type="project" value="UniProtKB-UniRule"/>
</dbReference>
<comment type="subcellular location">
    <subcellularLocation>
        <location evidence="17 18">Virion</location>
    </subcellularLocation>
    <subcellularLocation>
        <location evidence="17 18">Host cytoplasm</location>
        <location evidence="17 18">Host perinuclear region</location>
    </subcellularLocation>
    <subcellularLocation>
        <location evidence="17 18">Host cell membrane</location>
        <topology evidence="17">Lipid-anchor</topology>
        <orientation evidence="17">Cytoplasmic side</orientation>
    </subcellularLocation>
    <text evidence="17 18">Mainly perinuclear. During budding, associates at the inner side of the plasma membrane of infected cells.</text>
</comment>
<evidence type="ECO:0000256" key="7">
    <source>
        <dbReference type="ARBA" id="ARBA00022707"/>
    </source>
</evidence>
<dbReference type="HAMAP" id="MF_04087">
    <property type="entry name" value="ARENA_Z"/>
    <property type="match status" value="1"/>
</dbReference>
<organism evidence="22 23">
    <name type="scientific">Arenaviridae sp. 13ZR68</name>
    <dbReference type="NCBI Taxonomy" id="1518603"/>
    <lineage>
        <taxon>Viruses</taxon>
        <taxon>Riboviria</taxon>
        <taxon>Orthornavirae</taxon>
        <taxon>Negarnaviricota</taxon>
        <taxon>Polyploviricotina</taxon>
        <taxon>Bunyaviricetes</taxon>
        <taxon>Hareavirales</taxon>
        <taxon>Arenaviridae</taxon>
        <taxon>Mammarenavirus</taxon>
        <taxon>Mammarenavirus solweziense</taxon>
    </lineage>
</organism>
<keyword evidence="10 17" id="KW-0862">Zinc</keyword>
<feature type="zinc finger region" description="RING-type; atypical" evidence="17">
    <location>
        <begin position="37"/>
        <end position="73"/>
    </location>
</feature>
<comment type="PTM">
    <text evidence="17">Myristoylation is required for the role of RING finger protein Z in assembly and budding.</text>
</comment>
<comment type="domain">
    <text evidence="17">Late-budding domains (L domains) are short sequence motifs essential for viral particle budding. They recruit proteins of the host ESCRT machinery (Endosomal Sorting Complex Required for Transport) or ESCRT-associated proteins.</text>
</comment>
<reference evidence="22 23" key="1">
    <citation type="submission" date="2014-07" db="EMBL/GenBank/DDBJ databases">
        <title>Phylogenetic analysis including novel arenavirus species.</title>
        <authorList>
            <person name="Ishii A."/>
        </authorList>
    </citation>
    <scope>NUCLEOTIDE SEQUENCE [LARGE SCALE GENOMIC DNA]</scope>
    <source>
        <strain evidence="22">13ZR68</strain>
    </source>
</reference>
<feature type="lipid moiety-binding region" description="N-myristoyl glycine; by host" evidence="17 19">
    <location>
        <position position="2"/>
    </location>
</feature>
<dbReference type="InterPro" id="IPR024183">
    <property type="entry name" value="RING_finger_Z_arenaviridae"/>
</dbReference>
<comment type="similarity">
    <text evidence="1 17 18">Belongs to the arenaviridae Z protein family.</text>
</comment>
<accession>A0A0U5AWQ3</accession>
<feature type="chain" id="PRO_5023425660" description="RING finger protein Z" evidence="17">
    <location>
        <begin position="2"/>
        <end position="99"/>
    </location>
</feature>
<dbReference type="PIRSF" id="PIRSF004030">
    <property type="entry name" value="Z_ArenaV"/>
    <property type="match status" value="1"/>
</dbReference>
<dbReference type="OrthoDB" id="23344at10239"/>
<evidence type="ECO:0000256" key="14">
    <source>
        <dbReference type="ARBA" id="ARBA00023200"/>
    </source>
</evidence>
<evidence type="ECO:0000256" key="2">
    <source>
        <dbReference type="ARBA" id="ARBA00022462"/>
    </source>
</evidence>
<evidence type="ECO:0000256" key="4">
    <source>
        <dbReference type="ARBA" id="ARBA00022581"/>
    </source>
</evidence>